<dbReference type="PANTHER" id="PTHR24216">
    <property type="entry name" value="PAXILLIN-RELATED"/>
    <property type="match status" value="1"/>
</dbReference>
<organism evidence="2 3">
    <name type="scientific">Tetradesmus obliquus</name>
    <name type="common">Green alga</name>
    <name type="synonym">Acutodesmus obliquus</name>
    <dbReference type="NCBI Taxonomy" id="3088"/>
    <lineage>
        <taxon>Eukaryota</taxon>
        <taxon>Viridiplantae</taxon>
        <taxon>Chlorophyta</taxon>
        <taxon>core chlorophytes</taxon>
        <taxon>Chlorophyceae</taxon>
        <taxon>CS clade</taxon>
        <taxon>Sphaeropleales</taxon>
        <taxon>Scenedesmaceae</taxon>
        <taxon>Tetradesmus</taxon>
    </lineage>
</organism>
<dbReference type="PANTHER" id="PTHR24216:SF65">
    <property type="entry name" value="PAXILLIN-LIKE PROTEIN 1"/>
    <property type="match status" value="1"/>
</dbReference>
<feature type="compositionally biased region" description="Pro residues" evidence="1">
    <location>
        <begin position="306"/>
        <end position="325"/>
    </location>
</feature>
<feature type="region of interest" description="Disordered" evidence="1">
    <location>
        <begin position="306"/>
        <end position="341"/>
    </location>
</feature>
<gene>
    <name evidence="2" type="ORF">BQ4739_LOCUS14749</name>
</gene>
<feature type="compositionally biased region" description="Basic and acidic residues" evidence="1">
    <location>
        <begin position="596"/>
        <end position="605"/>
    </location>
</feature>
<evidence type="ECO:0000313" key="3">
    <source>
        <dbReference type="Proteomes" id="UP000256970"/>
    </source>
</evidence>
<evidence type="ECO:0000313" key="2">
    <source>
        <dbReference type="EMBL" id="SZX74481.1"/>
    </source>
</evidence>
<feature type="region of interest" description="Disordered" evidence="1">
    <location>
        <begin position="589"/>
        <end position="616"/>
    </location>
</feature>
<name>A0A383WAJ8_TETOB</name>
<proteinExistence type="predicted"/>
<sequence>MCPAGAAAQTQHLLNTHAAATVPAAAQAAAAPVATAPTVSIISLTAGRATKYAWTVETATYPSGLSIKVGTYVGNLVISSNFTRSAAGSVGIVSGSLRVNNPADFSLQLTAVQVLVQQPTAGQAPFRGIAECPRNQEGYVVVDAQQAIICPFAVQLPGSSNAPVAVQGQAVVLGGGQLASPASMAVFGNAASSSSSTSSTGSSSAVADVELGKCAMVSDTFMSGRLYLAPGSVAAGTSMPALGGALAVCGTMRSLYRVAFGPYGAGVACGTYKVVRTARVNPLGGEQPPATASSLVLVSITGCSSPAPPAPPPPPPPRVPVPTPAPSSSSLPPATQSVIFGPPAPPSPAYVPAPVAPAPAPAPQYYTPAPVPQYYAPAAPTPVAPIPAAPTPAPAAGEYYYTYEYEATVPTGRRRRGRRRLQEQQNEQLGSSSDIANGAGGSDGAAGSSSSSAELTGSSSSSSGVEGSSSNDPGGLHGAWLDTGLAWLPQQEQGHRNLTYQQHQQQQQPALRNGSQAPLLQASLQQHQQQLQHSWPGLAGTQQHVAAVAQPGLDLQQLQEALQTGYGLNQGLPAMDSSVLGSALMFGAADPAAEQQQREGRRGDEQQQQQLEQDGEQQVLPAEQHLHEYGAAFDDQQLLVNADSREQRWQVRRLRRRLQQSAAAPQPGSGATYYGATATAADSSSPSIAFGPVQVDSTVLSFAWQPKVSVTPAALSLQVGNTATLQYSVKVLRTQLPNRVLLRGSLLLRNPLGSPLSFGEVAVEAPAAGQPAWGYSAATCGTPGSSSSSASAASLASILASSITVPAKGQLVCSFVLSYPADAPAQGVVFARAVTDAGKELISAPFSFTRPTAAAPAAQAAKLGACALVSDTFMPATENPAVLAPSKVPASGTKAPEAAAAALGAGSSKGGVLLCNSAAYAYTATLGPYTAGQCGRFKVVNFVRVHPLNGSIMAPAFQSSSAIVDITGCSPLGGLAAANPLSAAAISSITSAYSQLGASGAKLALPIVTLRPLEIRQVTSYAWSVINTPITPNVKLQYRQVFRAAFMVQFKRSAAPPGATISGVLTVRNPNLLDPILLAQAQVELSMPGGTGPSARAWASCPRDASGYASVSGQLVGSGTLECSWSMEVLASGPYGGLIAAGSTAQLVAVVTTSTGREAASAAAPLSSVPAGARDAKPAGACAALTNAFQMVGPGGAQLLLPSAAGKASSSELLPGEAGGGRAADVVCDSLSVSYGATYGPLTDKQCGTYQTINVAMASPTTGQGDLAAAAAGTVMEFSGCPGAAASMDITALQLQMLKATYWNITGQIAAGSSIKVSVGSTLDVSFGLRYTATAAPGVRQMVGAVSVCSVGKAALQVSQLLLDVTPLDAAAAAQGSLVTWGATCPGGSNSGGISSVPANSSISCTFTGYVPASLTGAASVVARLQLADGAEAASPAALFDFTKAPTYVVTKGRCAVIADQFLSGAGLLQPARTSRPAAAAAARQVCNSQSVSFVASLGPFIKAQCGKQLAVVNLARVSPVSTSAIHLPISAATILGVNVTGGCGKGS</sequence>
<protein>
    <submittedName>
        <fullName evidence="2">Uncharacterized protein</fullName>
    </submittedName>
</protein>
<feature type="compositionally biased region" description="Low complexity" evidence="1">
    <location>
        <begin position="606"/>
        <end position="616"/>
    </location>
</feature>
<keyword evidence="3" id="KW-1185">Reference proteome</keyword>
<dbReference type="Proteomes" id="UP000256970">
    <property type="component" value="Unassembled WGS sequence"/>
</dbReference>
<evidence type="ECO:0000256" key="1">
    <source>
        <dbReference type="SAM" id="MobiDB-lite"/>
    </source>
</evidence>
<feature type="compositionally biased region" description="Low complexity" evidence="1">
    <location>
        <begin position="445"/>
        <end position="470"/>
    </location>
</feature>
<dbReference type="EMBL" id="FNXT01001215">
    <property type="protein sequence ID" value="SZX74481.1"/>
    <property type="molecule type" value="Genomic_DNA"/>
</dbReference>
<accession>A0A383WAJ8</accession>
<feature type="region of interest" description="Disordered" evidence="1">
    <location>
        <begin position="411"/>
        <end position="477"/>
    </location>
</feature>
<reference evidence="2 3" key="1">
    <citation type="submission" date="2016-10" db="EMBL/GenBank/DDBJ databases">
        <authorList>
            <person name="Cai Z."/>
        </authorList>
    </citation>
    <scope>NUCLEOTIDE SEQUENCE [LARGE SCALE GENOMIC DNA]</scope>
</reference>